<evidence type="ECO:0000313" key="2">
    <source>
        <dbReference type="EMBL" id="CAB9531211.1"/>
    </source>
</evidence>
<sequence>MVMIRSLFALLLATAVLAYDDGPRRLLGRECPTDVAFSSECLSAAMPPYPICMKRSASEWVEHAIESHARCCGTDTTECKCPQKNSARFLGKIENHCHGVEICKAQVLGGLDESIETERLEIDEEEGH</sequence>
<comment type="caution">
    <text evidence="2">The sequence shown here is derived from an EMBL/GenBank/DDBJ whole genome shotgun (WGS) entry which is preliminary data.</text>
</comment>
<protein>
    <submittedName>
        <fullName evidence="2">Uncharacterized protein</fullName>
    </submittedName>
</protein>
<organism evidence="2 3">
    <name type="scientific">Seminavis robusta</name>
    <dbReference type="NCBI Taxonomy" id="568900"/>
    <lineage>
        <taxon>Eukaryota</taxon>
        <taxon>Sar</taxon>
        <taxon>Stramenopiles</taxon>
        <taxon>Ochrophyta</taxon>
        <taxon>Bacillariophyta</taxon>
        <taxon>Bacillariophyceae</taxon>
        <taxon>Bacillariophycidae</taxon>
        <taxon>Naviculales</taxon>
        <taxon>Naviculaceae</taxon>
        <taxon>Seminavis</taxon>
    </lineage>
</organism>
<accession>A0A9N8F494</accession>
<keyword evidence="1" id="KW-0732">Signal</keyword>
<feature type="chain" id="PRO_5040463341" evidence="1">
    <location>
        <begin position="19"/>
        <end position="128"/>
    </location>
</feature>
<evidence type="ECO:0000256" key="1">
    <source>
        <dbReference type="SAM" id="SignalP"/>
    </source>
</evidence>
<proteinExistence type="predicted"/>
<reference evidence="2" key="1">
    <citation type="submission" date="2020-06" db="EMBL/GenBank/DDBJ databases">
        <authorList>
            <consortium name="Plant Systems Biology data submission"/>
        </authorList>
    </citation>
    <scope>NUCLEOTIDE SEQUENCE</scope>
    <source>
        <strain evidence="2">D6</strain>
    </source>
</reference>
<gene>
    <name evidence="2" type="ORF">SEMRO_3326_G346830.1</name>
</gene>
<name>A0A9N8F494_9STRA</name>
<feature type="signal peptide" evidence="1">
    <location>
        <begin position="1"/>
        <end position="18"/>
    </location>
</feature>
<dbReference type="Proteomes" id="UP001153069">
    <property type="component" value="Unassembled WGS sequence"/>
</dbReference>
<evidence type="ECO:0000313" key="3">
    <source>
        <dbReference type="Proteomes" id="UP001153069"/>
    </source>
</evidence>
<dbReference type="AlphaFoldDB" id="A0A9N8F494"/>
<dbReference type="EMBL" id="CAICTM010003324">
    <property type="protein sequence ID" value="CAB9531211.1"/>
    <property type="molecule type" value="Genomic_DNA"/>
</dbReference>
<keyword evidence="3" id="KW-1185">Reference proteome</keyword>